<dbReference type="GO" id="GO:0005737">
    <property type="term" value="C:cytoplasm"/>
    <property type="evidence" value="ECO:0007669"/>
    <property type="project" value="InterPro"/>
</dbReference>
<dbReference type="InterPro" id="IPR012336">
    <property type="entry name" value="Thioredoxin-like_fold"/>
</dbReference>
<dbReference type="RefSeq" id="WP_203473449.1">
    <property type="nucleotide sequence ID" value="NZ_AP022873.1"/>
</dbReference>
<comment type="cofactor">
    <cofactor evidence="3">
        <name>FAD</name>
        <dbReference type="ChEBI" id="CHEBI:57692"/>
    </cofactor>
</comment>
<dbReference type="SUPFAM" id="SSF52833">
    <property type="entry name" value="Thioredoxin-like"/>
    <property type="match status" value="2"/>
</dbReference>
<dbReference type="EC" id="1.8.1.9" evidence="3"/>
<dbReference type="InterPro" id="IPR005982">
    <property type="entry name" value="Thioredox_Rdtase"/>
</dbReference>
<dbReference type="InterPro" id="IPR036249">
    <property type="entry name" value="Thioredoxin-like_sf"/>
</dbReference>
<evidence type="ECO:0000256" key="1">
    <source>
        <dbReference type="ARBA" id="ARBA00022630"/>
    </source>
</evidence>
<dbReference type="PANTHER" id="PTHR48105">
    <property type="entry name" value="THIOREDOXIN REDUCTASE 1-RELATED-RELATED"/>
    <property type="match status" value="1"/>
</dbReference>
<dbReference type="GO" id="GO:0019430">
    <property type="term" value="P:removal of superoxide radicals"/>
    <property type="evidence" value="ECO:0007669"/>
    <property type="project" value="UniProtKB-UniRule"/>
</dbReference>
<dbReference type="GO" id="GO:0004791">
    <property type="term" value="F:thioredoxin-disulfide reductase (NADPH) activity"/>
    <property type="evidence" value="ECO:0007669"/>
    <property type="project" value="UniProtKB-UniRule"/>
</dbReference>
<dbReference type="InterPro" id="IPR036188">
    <property type="entry name" value="FAD/NAD-bd_sf"/>
</dbReference>
<dbReference type="InterPro" id="IPR050097">
    <property type="entry name" value="Ferredoxin-NADP_redctase_2"/>
</dbReference>
<dbReference type="Pfam" id="PF07992">
    <property type="entry name" value="Pyr_redox_2"/>
    <property type="match status" value="1"/>
</dbReference>
<dbReference type="AlphaFoldDB" id="A0A7G1H1G1"/>
<dbReference type="Gene3D" id="3.50.50.60">
    <property type="entry name" value="FAD/NAD(P)-binding domain"/>
    <property type="match status" value="2"/>
</dbReference>
<accession>A0A7G1H1G1</accession>
<dbReference type="Gene3D" id="3.40.30.80">
    <property type="match status" value="1"/>
</dbReference>
<keyword evidence="3" id="KW-0274">FAD</keyword>
<keyword evidence="2 3" id="KW-0560">Oxidoreductase</keyword>
<comment type="subunit">
    <text evidence="3">Homodimer.</text>
</comment>
<dbReference type="PROSITE" id="PS51354">
    <property type="entry name" value="GLUTAREDOXIN_2"/>
    <property type="match status" value="1"/>
</dbReference>
<feature type="domain" description="FAD/NAD(P)-binding" evidence="4">
    <location>
        <begin position="233"/>
        <end position="518"/>
    </location>
</feature>
<keyword evidence="1 3" id="KW-0285">Flavoprotein</keyword>
<keyword evidence="7" id="KW-1185">Reference proteome</keyword>
<comment type="catalytic activity">
    <reaction evidence="3">
        <text>[thioredoxin]-dithiol + NADP(+) = [thioredoxin]-disulfide + NADPH + H(+)</text>
        <dbReference type="Rhea" id="RHEA:20345"/>
        <dbReference type="Rhea" id="RHEA-COMP:10698"/>
        <dbReference type="Rhea" id="RHEA-COMP:10700"/>
        <dbReference type="ChEBI" id="CHEBI:15378"/>
        <dbReference type="ChEBI" id="CHEBI:29950"/>
        <dbReference type="ChEBI" id="CHEBI:50058"/>
        <dbReference type="ChEBI" id="CHEBI:57783"/>
        <dbReference type="ChEBI" id="CHEBI:58349"/>
        <dbReference type="EC" id="1.8.1.9"/>
    </reaction>
</comment>
<proteinExistence type="inferred from homology"/>
<comment type="similarity">
    <text evidence="3">Belongs to the class-II pyridine nucleotide-disulfide oxidoreductase family.</text>
</comment>
<dbReference type="Pfam" id="PF13192">
    <property type="entry name" value="Thioredoxin_3"/>
    <property type="match status" value="1"/>
</dbReference>
<evidence type="ECO:0000313" key="7">
    <source>
        <dbReference type="Proteomes" id="UP000516360"/>
    </source>
</evidence>
<dbReference type="PRINTS" id="PR00469">
    <property type="entry name" value="PNDRDTASEII"/>
</dbReference>
<gene>
    <name evidence="6" type="ORF">JZK55_09150</name>
</gene>
<dbReference type="KEGG" id="dtp:JZK55_09150"/>
<organism evidence="6 7">
    <name type="scientific">Dissulfurispira thermophila</name>
    <dbReference type="NCBI Taxonomy" id="2715679"/>
    <lineage>
        <taxon>Bacteria</taxon>
        <taxon>Pseudomonadati</taxon>
        <taxon>Nitrospirota</taxon>
        <taxon>Thermodesulfovibrionia</taxon>
        <taxon>Thermodesulfovibrionales</taxon>
        <taxon>Dissulfurispiraceae</taxon>
        <taxon>Dissulfurispira</taxon>
    </lineage>
</organism>
<dbReference type="NCBIfam" id="TIGR01292">
    <property type="entry name" value="TRX_reduct"/>
    <property type="match status" value="1"/>
</dbReference>
<evidence type="ECO:0000256" key="3">
    <source>
        <dbReference type="RuleBase" id="RU003880"/>
    </source>
</evidence>
<feature type="domain" description="Thioredoxin-like fold" evidence="5">
    <location>
        <begin position="136"/>
        <end position="211"/>
    </location>
</feature>
<dbReference type="PRINTS" id="PR00368">
    <property type="entry name" value="FADPNR"/>
</dbReference>
<name>A0A7G1H1G1_9BACT</name>
<dbReference type="SUPFAM" id="SSF51905">
    <property type="entry name" value="FAD/NAD(P)-binding domain"/>
    <property type="match status" value="1"/>
</dbReference>
<keyword evidence="3" id="KW-0676">Redox-active center</keyword>
<evidence type="ECO:0000313" key="6">
    <source>
        <dbReference type="EMBL" id="BCB95993.1"/>
    </source>
</evidence>
<evidence type="ECO:0000259" key="4">
    <source>
        <dbReference type="Pfam" id="PF07992"/>
    </source>
</evidence>
<sequence>MNKQFGEMFPEETKKVLMDAFKELKDKVLLEAFVRDDDNDQFSAFTSEFLKGISRLTDKIDIEIYKSSDGVTKKKGITRFPTILINPDKYMVSYVGAPFGEEARTLIMAIILASTNGTIFSDAALKRLFELKEPRHIQIFVSPSCPYCPQQALNAVSAAIAMPDIITVEIIEMYENRDYIDKYHIITVPFTVINDIPIGTGVKPPEIFVEEMHNLSPVKRAFAPMAGEAVNVDLAIIGGGPAGLTAAIYAGRSGLKSVVLEKATVGGQVLVTPVVENYPGFSQIAGKTLVDIMYQQALRYTHILEGEDVIDVKRADEVFELKTNRRIYNARGIIIATGAEHKKLDVAGEKSLYGRGVSYCATCDGYFFKDGKKVIVVGGGNTAVTDALYLHSIGAEVSLVHRRDRLRAEAFLQKSLSDNKIPVYWNTVVKEIIGANHVGAVRLQNLKDNSIKVLEVDGVFIAIGYVPNNEIAKILGLRLDSEGYIKVDSRQRTSMHMVYAAGDITGGIKQIVTAVGQGAIAAITAFEDLSNPYWKKGDN</sequence>
<reference evidence="6 7" key="1">
    <citation type="submission" date="2020-03" db="EMBL/GenBank/DDBJ databases">
        <title>Complete genome sequences of two sulfur-disproportionating bacterial strains T55J and Mzg5.</title>
        <authorList>
            <person name="Umezawa K."/>
            <person name="Kojima H."/>
            <person name="Kato Y."/>
            <person name="Fukui M."/>
        </authorList>
    </citation>
    <scope>NUCLEOTIDE SEQUENCE [LARGE SCALE GENOMIC DNA]</scope>
    <source>
        <strain evidence="6 7">T55J</strain>
    </source>
</reference>
<evidence type="ECO:0000256" key="2">
    <source>
        <dbReference type="ARBA" id="ARBA00023002"/>
    </source>
</evidence>
<protein>
    <recommendedName>
        <fullName evidence="3">Thioredoxin reductase</fullName>
        <ecNumber evidence="3">1.8.1.9</ecNumber>
    </recommendedName>
</protein>
<dbReference type="EMBL" id="AP022873">
    <property type="protein sequence ID" value="BCB95993.1"/>
    <property type="molecule type" value="Genomic_DNA"/>
</dbReference>
<dbReference type="InterPro" id="IPR023753">
    <property type="entry name" value="FAD/NAD-binding_dom"/>
</dbReference>
<evidence type="ECO:0000259" key="5">
    <source>
        <dbReference type="Pfam" id="PF13192"/>
    </source>
</evidence>
<dbReference type="Proteomes" id="UP000516360">
    <property type="component" value="Chromosome"/>
</dbReference>